<proteinExistence type="predicted"/>
<protein>
    <recommendedName>
        <fullName evidence="3">Secreted protein</fullName>
    </recommendedName>
</protein>
<gene>
    <name evidence="1" type="ORF">MiSe_66240</name>
</gene>
<accession>A0AAV3XIU0</accession>
<name>A0AAV3XIU0_9CYAN</name>
<sequence>MRAIARLALFRAGVGACRWAVVQVSSGAAGSQGNLNVHSPHLPISPSPFAHPLTRSPAPLLPCLPPQDASQVGNWNCHQVSWEQRR</sequence>
<evidence type="ECO:0008006" key="3">
    <source>
        <dbReference type="Google" id="ProtNLM"/>
    </source>
</evidence>
<comment type="caution">
    <text evidence="1">The sequence shown here is derived from an EMBL/GenBank/DDBJ whole genome shotgun (WGS) entry which is preliminary data.</text>
</comment>
<evidence type="ECO:0000313" key="1">
    <source>
        <dbReference type="EMBL" id="GET41810.1"/>
    </source>
</evidence>
<dbReference type="Proteomes" id="UP001050975">
    <property type="component" value="Unassembled WGS sequence"/>
</dbReference>
<organism evidence="1 2">
    <name type="scientific">Microseira wollei NIES-4236</name>
    <dbReference type="NCBI Taxonomy" id="2530354"/>
    <lineage>
        <taxon>Bacteria</taxon>
        <taxon>Bacillati</taxon>
        <taxon>Cyanobacteriota</taxon>
        <taxon>Cyanophyceae</taxon>
        <taxon>Oscillatoriophycideae</taxon>
        <taxon>Aerosakkonematales</taxon>
        <taxon>Aerosakkonemataceae</taxon>
        <taxon>Microseira</taxon>
    </lineage>
</organism>
<evidence type="ECO:0000313" key="2">
    <source>
        <dbReference type="Proteomes" id="UP001050975"/>
    </source>
</evidence>
<dbReference type="EMBL" id="BLAY01000135">
    <property type="protein sequence ID" value="GET41810.1"/>
    <property type="molecule type" value="Genomic_DNA"/>
</dbReference>
<reference evidence="1" key="1">
    <citation type="submission" date="2019-10" db="EMBL/GenBank/DDBJ databases">
        <title>Draft genome sequece of Microseira wollei NIES-4236.</title>
        <authorList>
            <person name="Yamaguchi H."/>
            <person name="Suzuki S."/>
            <person name="Kawachi M."/>
        </authorList>
    </citation>
    <scope>NUCLEOTIDE SEQUENCE</scope>
    <source>
        <strain evidence="1">NIES-4236</strain>
    </source>
</reference>
<keyword evidence="2" id="KW-1185">Reference proteome</keyword>
<dbReference type="AlphaFoldDB" id="A0AAV3XIU0"/>